<dbReference type="Proteomes" id="UP000428325">
    <property type="component" value="Chromosome"/>
</dbReference>
<keyword evidence="1" id="KW-0812">Transmembrane</keyword>
<keyword evidence="1" id="KW-1133">Transmembrane helix</keyword>
<dbReference type="RefSeq" id="WP_157687972.1">
    <property type="nucleotide sequence ID" value="NZ_CP034345.1"/>
</dbReference>
<sequence>MLAGNWTPITSWSEALSREQQSMVHGSLWFVVVSVTAFLLTGRTGVEALSVGAVSGILYAGVVYVWNPY</sequence>
<evidence type="ECO:0000313" key="3">
    <source>
        <dbReference type="Proteomes" id="UP000428325"/>
    </source>
</evidence>
<organism evidence="2 3">
    <name type="scientific">Haloplanus rallus</name>
    <dbReference type="NCBI Taxonomy" id="1816183"/>
    <lineage>
        <taxon>Archaea</taxon>
        <taxon>Methanobacteriati</taxon>
        <taxon>Methanobacteriota</taxon>
        <taxon>Stenosarchaea group</taxon>
        <taxon>Halobacteria</taxon>
        <taxon>Halobacteriales</taxon>
        <taxon>Haloferacaceae</taxon>
        <taxon>Haloplanus</taxon>
    </lineage>
</organism>
<keyword evidence="1" id="KW-0472">Membrane</keyword>
<dbReference type="EMBL" id="CP034345">
    <property type="protein sequence ID" value="QGX93732.1"/>
    <property type="molecule type" value="Genomic_DNA"/>
</dbReference>
<evidence type="ECO:0000256" key="1">
    <source>
        <dbReference type="SAM" id="Phobius"/>
    </source>
</evidence>
<proteinExistence type="predicted"/>
<reference evidence="2 3" key="1">
    <citation type="submission" date="2018-12" db="EMBL/GenBank/DDBJ databases">
        <title>Complete genome sequence of Haloplanus rallus MBLA0036.</title>
        <authorList>
            <person name="Nam Y.-d."/>
            <person name="Kang J."/>
            <person name="Chung W.-H."/>
            <person name="Park Y.S."/>
        </authorList>
    </citation>
    <scope>NUCLEOTIDE SEQUENCE [LARGE SCALE GENOMIC DNA]</scope>
    <source>
        <strain evidence="2 3">MBLA0036</strain>
    </source>
</reference>
<gene>
    <name evidence="2" type="ORF">EI982_02460</name>
</gene>
<evidence type="ECO:0000313" key="2">
    <source>
        <dbReference type="EMBL" id="QGX93732.1"/>
    </source>
</evidence>
<feature type="transmembrane region" description="Helical" evidence="1">
    <location>
        <begin position="48"/>
        <end position="66"/>
    </location>
</feature>
<dbReference type="KEGG" id="hra:EI982_02460"/>
<name>A0A6B9F389_9EURY</name>
<dbReference type="OrthoDB" id="295312at2157"/>
<protein>
    <submittedName>
        <fullName evidence="2">Uncharacterized protein</fullName>
    </submittedName>
</protein>
<dbReference type="GeneID" id="99244715"/>
<accession>A0A6B9F389</accession>
<feature type="transmembrane region" description="Helical" evidence="1">
    <location>
        <begin position="22"/>
        <end position="41"/>
    </location>
</feature>
<dbReference type="AlphaFoldDB" id="A0A6B9F389"/>
<keyword evidence="3" id="KW-1185">Reference proteome</keyword>